<evidence type="ECO:0000256" key="1">
    <source>
        <dbReference type="ARBA" id="ARBA00004202"/>
    </source>
</evidence>
<evidence type="ECO:0000313" key="9">
    <source>
        <dbReference type="EMBL" id="QSB07080.1"/>
    </source>
</evidence>
<protein>
    <submittedName>
        <fullName evidence="9">ABC transporter ATP-binding protein</fullName>
    </submittedName>
</protein>
<dbReference type="PANTHER" id="PTHR43297">
    <property type="entry name" value="OLIGOPEPTIDE TRANSPORT ATP-BINDING PROTEIN APPD"/>
    <property type="match status" value="1"/>
</dbReference>
<dbReference type="Proteomes" id="UP000662939">
    <property type="component" value="Chromosome"/>
</dbReference>
<comment type="subcellular location">
    <subcellularLocation>
        <location evidence="1">Cell membrane</location>
        <topology evidence="1">Peripheral membrane protein</topology>
    </subcellularLocation>
</comment>
<dbReference type="InterPro" id="IPR050388">
    <property type="entry name" value="ABC_Ni/Peptide_Import"/>
</dbReference>
<evidence type="ECO:0000256" key="7">
    <source>
        <dbReference type="ARBA" id="ARBA00023136"/>
    </source>
</evidence>
<evidence type="ECO:0000313" key="10">
    <source>
        <dbReference type="Proteomes" id="UP000662939"/>
    </source>
</evidence>
<dbReference type="CDD" id="cd03257">
    <property type="entry name" value="ABC_NikE_OppD_transporters"/>
    <property type="match status" value="1"/>
</dbReference>
<dbReference type="GO" id="GO:0015833">
    <property type="term" value="P:peptide transport"/>
    <property type="evidence" value="ECO:0007669"/>
    <property type="project" value="InterPro"/>
</dbReference>
<dbReference type="SMART" id="SM00382">
    <property type="entry name" value="AAA"/>
    <property type="match status" value="1"/>
</dbReference>
<dbReference type="InterPro" id="IPR017871">
    <property type="entry name" value="ABC_transporter-like_CS"/>
</dbReference>
<reference evidence="9" key="1">
    <citation type="submission" date="2021-02" db="EMBL/GenBank/DDBJ databases">
        <title>Natronoglycomyces albus gen. nov., sp. nov, a haloalkaliphilic actinobacterium from a soda solonchak soil.</title>
        <authorList>
            <person name="Sorokin D.Y."/>
            <person name="Khijniak T.V."/>
            <person name="Zakharycheva A.P."/>
            <person name="Boueva O.V."/>
            <person name="Ariskina E.V."/>
            <person name="Hahnke R.L."/>
            <person name="Bunk B."/>
            <person name="Sproer C."/>
            <person name="Schumann P."/>
            <person name="Evtushenko L.I."/>
            <person name="Kublanov I.V."/>
        </authorList>
    </citation>
    <scope>NUCLEOTIDE SEQUENCE</scope>
    <source>
        <strain evidence="9">DSM 106290</strain>
    </source>
</reference>
<sequence>MPATDSSTATGGARGEVVLDVDNLHVSFPTDDGLVTAVRGVSYQLRRGESLGIVGESGSGKSVTSSAIMGLLPKTAQITGSVKLMGSEMLGLTDAQISPIRGRKISMIFQDPLTSLNPVYTVGFQLAEAIQVHHKDVKKKEARARAIDLLQTVGIPNPEQRVDSYPHELSGGMRQRIVIAIAMANNPDVIIADEPTTALDVTVQAQVLEALEAARNEVNAAMVLITHDLGVIAGHTDRVLVMYAGKPVEVGTVDDIFYRPRMPYSLGLVGSLPRMDEARGRRLTPVNGTPPSMLNLPPSCPFAPRCPMAQDICHETEPDLLQVGEGHVSACHFAEQLEGKRPQDVFIHANYEDMDVDHTVEGEGR</sequence>
<dbReference type="InterPro" id="IPR003439">
    <property type="entry name" value="ABC_transporter-like_ATP-bd"/>
</dbReference>
<dbReference type="GO" id="GO:0005886">
    <property type="term" value="C:plasma membrane"/>
    <property type="evidence" value="ECO:0007669"/>
    <property type="project" value="UniProtKB-SubCell"/>
</dbReference>
<dbReference type="GO" id="GO:0016887">
    <property type="term" value="F:ATP hydrolysis activity"/>
    <property type="evidence" value="ECO:0007669"/>
    <property type="project" value="InterPro"/>
</dbReference>
<evidence type="ECO:0000256" key="2">
    <source>
        <dbReference type="ARBA" id="ARBA00005417"/>
    </source>
</evidence>
<dbReference type="PROSITE" id="PS00211">
    <property type="entry name" value="ABC_TRANSPORTER_1"/>
    <property type="match status" value="1"/>
</dbReference>
<dbReference type="Gene3D" id="3.40.50.300">
    <property type="entry name" value="P-loop containing nucleotide triphosphate hydrolases"/>
    <property type="match status" value="1"/>
</dbReference>
<accession>A0A895XY07</accession>
<dbReference type="EMBL" id="CP070496">
    <property type="protein sequence ID" value="QSB07080.1"/>
    <property type="molecule type" value="Genomic_DNA"/>
</dbReference>
<dbReference type="GO" id="GO:0005524">
    <property type="term" value="F:ATP binding"/>
    <property type="evidence" value="ECO:0007669"/>
    <property type="project" value="UniProtKB-KW"/>
</dbReference>
<dbReference type="InterPro" id="IPR027417">
    <property type="entry name" value="P-loop_NTPase"/>
</dbReference>
<evidence type="ECO:0000256" key="6">
    <source>
        <dbReference type="ARBA" id="ARBA00022840"/>
    </source>
</evidence>
<gene>
    <name evidence="9" type="ORF">JQS30_13085</name>
</gene>
<name>A0A895XY07_9ACTN</name>
<dbReference type="Pfam" id="PF08352">
    <property type="entry name" value="oligo_HPY"/>
    <property type="match status" value="1"/>
</dbReference>
<dbReference type="KEGG" id="nav:JQS30_13085"/>
<evidence type="ECO:0000256" key="4">
    <source>
        <dbReference type="ARBA" id="ARBA00022475"/>
    </source>
</evidence>
<dbReference type="NCBIfam" id="TIGR01727">
    <property type="entry name" value="oligo_HPY"/>
    <property type="match status" value="1"/>
</dbReference>
<dbReference type="PROSITE" id="PS50893">
    <property type="entry name" value="ABC_TRANSPORTER_2"/>
    <property type="match status" value="1"/>
</dbReference>
<keyword evidence="4" id="KW-1003">Cell membrane</keyword>
<keyword evidence="6 9" id="KW-0067">ATP-binding</keyword>
<keyword evidence="5" id="KW-0547">Nucleotide-binding</keyword>
<evidence type="ECO:0000256" key="3">
    <source>
        <dbReference type="ARBA" id="ARBA00022448"/>
    </source>
</evidence>
<keyword evidence="3" id="KW-0813">Transport</keyword>
<proteinExistence type="inferred from homology"/>
<dbReference type="AlphaFoldDB" id="A0A895XY07"/>
<keyword evidence="7" id="KW-0472">Membrane</keyword>
<organism evidence="9 10">
    <name type="scientific">Natronoglycomyces albus</name>
    <dbReference type="NCBI Taxonomy" id="2811108"/>
    <lineage>
        <taxon>Bacteria</taxon>
        <taxon>Bacillati</taxon>
        <taxon>Actinomycetota</taxon>
        <taxon>Actinomycetes</taxon>
        <taxon>Glycomycetales</taxon>
        <taxon>Glycomycetaceae</taxon>
        <taxon>Natronoglycomyces</taxon>
    </lineage>
</organism>
<comment type="similarity">
    <text evidence="2">Belongs to the ABC transporter superfamily.</text>
</comment>
<evidence type="ECO:0000259" key="8">
    <source>
        <dbReference type="PROSITE" id="PS50893"/>
    </source>
</evidence>
<dbReference type="InterPro" id="IPR003593">
    <property type="entry name" value="AAA+_ATPase"/>
</dbReference>
<dbReference type="SUPFAM" id="SSF52540">
    <property type="entry name" value="P-loop containing nucleoside triphosphate hydrolases"/>
    <property type="match status" value="1"/>
</dbReference>
<keyword evidence="10" id="KW-1185">Reference proteome</keyword>
<dbReference type="InterPro" id="IPR013563">
    <property type="entry name" value="Oligopep_ABC_C"/>
</dbReference>
<feature type="domain" description="ABC transporter" evidence="8">
    <location>
        <begin position="19"/>
        <end position="269"/>
    </location>
</feature>
<dbReference type="Pfam" id="PF00005">
    <property type="entry name" value="ABC_tran"/>
    <property type="match status" value="1"/>
</dbReference>
<dbReference type="PANTHER" id="PTHR43297:SF2">
    <property type="entry name" value="DIPEPTIDE TRANSPORT ATP-BINDING PROTEIN DPPD"/>
    <property type="match status" value="1"/>
</dbReference>
<evidence type="ECO:0000256" key="5">
    <source>
        <dbReference type="ARBA" id="ARBA00022741"/>
    </source>
</evidence>
<dbReference type="FunFam" id="3.40.50.300:FF:000016">
    <property type="entry name" value="Oligopeptide ABC transporter ATP-binding component"/>
    <property type="match status" value="1"/>
</dbReference>